<dbReference type="GO" id="GO:0016020">
    <property type="term" value="C:membrane"/>
    <property type="evidence" value="ECO:0007669"/>
    <property type="project" value="UniProtKB-SubCell"/>
</dbReference>
<dbReference type="InterPro" id="IPR006201">
    <property type="entry name" value="Neur_channel"/>
</dbReference>
<evidence type="ECO:0000256" key="1">
    <source>
        <dbReference type="ARBA" id="ARBA00004141"/>
    </source>
</evidence>
<dbReference type="Gene3D" id="2.70.170.10">
    <property type="entry name" value="Neurotransmitter-gated ion-channel ligand-binding domain"/>
    <property type="match status" value="1"/>
</dbReference>
<feature type="transmembrane region" description="Helical" evidence="2">
    <location>
        <begin position="12"/>
        <end position="36"/>
    </location>
</feature>
<dbReference type="GeneID" id="41594941"/>
<organism evidence="3 4">
    <name type="scientific">Candidatus Nitrosocaldus cavascurensis</name>
    <dbReference type="NCBI Taxonomy" id="2058097"/>
    <lineage>
        <taxon>Archaea</taxon>
        <taxon>Nitrososphaerota</taxon>
        <taxon>Nitrososphaeria</taxon>
        <taxon>Candidatus Nitrosocaldales</taxon>
        <taxon>Candidatus Nitrosocaldaceae</taxon>
        <taxon>Candidatus Nitrosocaldus</taxon>
    </lineage>
</organism>
<feature type="transmembrane region" description="Helical" evidence="2">
    <location>
        <begin position="198"/>
        <end position="216"/>
    </location>
</feature>
<proteinExistence type="predicted"/>
<dbReference type="AlphaFoldDB" id="A0A2K5AQY6"/>
<evidence type="ECO:0000256" key="2">
    <source>
        <dbReference type="SAM" id="Phobius"/>
    </source>
</evidence>
<dbReference type="RefSeq" id="WP_103287195.1">
    <property type="nucleotide sequence ID" value="NZ_LT981265.1"/>
</dbReference>
<dbReference type="EMBL" id="LT981265">
    <property type="protein sequence ID" value="SPC34061.1"/>
    <property type="molecule type" value="Genomic_DNA"/>
</dbReference>
<keyword evidence="2" id="KW-0812">Transmembrane</keyword>
<dbReference type="SUPFAM" id="SSF63712">
    <property type="entry name" value="Nicotinic receptor ligand binding domain-like"/>
    <property type="match status" value="1"/>
</dbReference>
<feature type="transmembrane region" description="Helical" evidence="2">
    <location>
        <begin position="256"/>
        <end position="275"/>
    </location>
</feature>
<dbReference type="Proteomes" id="UP000236248">
    <property type="component" value="Chromosome NCAV"/>
</dbReference>
<evidence type="ECO:0000313" key="3">
    <source>
        <dbReference type="EMBL" id="SPC34061.1"/>
    </source>
</evidence>
<protein>
    <recommendedName>
        <fullName evidence="5">Neurotransmitter-gated ion-channel ligand-binding domain-containing protein</fullName>
    </recommendedName>
</protein>
<dbReference type="InterPro" id="IPR038050">
    <property type="entry name" value="Neuro_actylchol_rec"/>
</dbReference>
<accession>A0A2K5AQY6</accession>
<reference evidence="4" key="1">
    <citation type="submission" date="2018-01" db="EMBL/GenBank/DDBJ databases">
        <authorList>
            <person name="Kerou L M."/>
        </authorList>
    </citation>
    <scope>NUCLEOTIDE SEQUENCE [LARGE SCALE GENOMIC DNA]</scope>
    <source>
        <strain evidence="4">SCU2</strain>
    </source>
</reference>
<comment type="subcellular location">
    <subcellularLocation>
        <location evidence="1">Membrane</location>
        <topology evidence="1">Multi-pass membrane protein</topology>
    </subcellularLocation>
</comment>
<dbReference type="GO" id="GO:0004888">
    <property type="term" value="F:transmembrane signaling receptor activity"/>
    <property type="evidence" value="ECO:0007669"/>
    <property type="project" value="InterPro"/>
</dbReference>
<dbReference type="InterPro" id="IPR036734">
    <property type="entry name" value="Neur_chan_lig-bd_sf"/>
</dbReference>
<dbReference type="KEGG" id="ncv:NCAV_0884"/>
<evidence type="ECO:0000313" key="4">
    <source>
        <dbReference type="Proteomes" id="UP000236248"/>
    </source>
</evidence>
<gene>
    <name evidence="3" type="ORF">NCAV_0884</name>
</gene>
<dbReference type="SUPFAM" id="SSF90112">
    <property type="entry name" value="Neurotransmitter-gated ion-channel transmembrane pore"/>
    <property type="match status" value="1"/>
</dbReference>
<sequence length="317" mass="35374">MGRNRGLHLQITIIGASSTILFLILLVPSLTGYAYAEEVKAGIWLVNVDRFDTSTGSYNVDFYIWFRWDASGESEKPINFEFANGRAVSIDIIRQSDGYYEARVRGTFIKKLDFTNYPFDEHTLTIEVEDKVKSIDDLIFVVDDKASGVDEGLSIPGWYMKSWSIGVGEHRYPDATYSRLVFSFTLARYTLSTVLKSILPIAVISTIALLTFFIAPKNFAQRIGIGVTTLLAGVAAHLNLTSQLPQIGYLTFADKIMIIAYSIFLHGLITTTLVIRALDKEKGEYANYINRRALELVPVMVGILATLLFLGLDVTIV</sequence>
<name>A0A2K5AQY6_9ARCH</name>
<dbReference type="InterPro" id="IPR036719">
    <property type="entry name" value="Neuro-gated_channel_TM_sf"/>
</dbReference>
<keyword evidence="2" id="KW-0472">Membrane</keyword>
<feature type="transmembrane region" description="Helical" evidence="2">
    <location>
        <begin position="296"/>
        <end position="316"/>
    </location>
</feature>
<feature type="transmembrane region" description="Helical" evidence="2">
    <location>
        <begin position="223"/>
        <end position="244"/>
    </location>
</feature>
<dbReference type="PANTHER" id="PTHR18945">
    <property type="entry name" value="NEUROTRANSMITTER GATED ION CHANNEL"/>
    <property type="match status" value="1"/>
</dbReference>
<evidence type="ECO:0008006" key="5">
    <source>
        <dbReference type="Google" id="ProtNLM"/>
    </source>
</evidence>
<keyword evidence="4" id="KW-1185">Reference proteome</keyword>
<keyword evidence="2" id="KW-1133">Transmembrane helix</keyword>
<dbReference type="Gene3D" id="1.20.58.390">
    <property type="entry name" value="Neurotransmitter-gated ion-channel transmembrane domain"/>
    <property type="match status" value="1"/>
</dbReference>
<dbReference type="GO" id="GO:0005230">
    <property type="term" value="F:extracellular ligand-gated monoatomic ion channel activity"/>
    <property type="evidence" value="ECO:0007669"/>
    <property type="project" value="InterPro"/>
</dbReference>